<gene>
    <name evidence="1" type="ORF">KDK_09060</name>
</gene>
<evidence type="ECO:0000313" key="2">
    <source>
        <dbReference type="Proteomes" id="UP000287188"/>
    </source>
</evidence>
<protein>
    <submittedName>
        <fullName evidence="1">Uncharacterized protein</fullName>
    </submittedName>
</protein>
<sequence length="100" mass="10820">MAPEVPESPEAPGGRYYLLVPEVPESPEAPGGRYYLLVPEVPEVPEVPYVSVVEREMVADNKTYSSNGSDSNGLRLRLPGCQNLPSGRVGVPDIAYLTFS</sequence>
<dbReference type="AlphaFoldDB" id="A0A402ADE3"/>
<dbReference type="Proteomes" id="UP000287188">
    <property type="component" value="Unassembled WGS sequence"/>
</dbReference>
<accession>A0A402ADE3</accession>
<reference evidence="2" key="1">
    <citation type="submission" date="2018-12" db="EMBL/GenBank/DDBJ databases">
        <title>Tengunoibacter tsumagoiensis gen. nov., sp. nov., Dictyobacter kobayashii sp. nov., D. alpinus sp. nov., and D. joshuensis sp. nov. and description of Dictyobacteraceae fam. nov. within the order Ktedonobacterales isolated from Tengu-no-mugimeshi.</title>
        <authorList>
            <person name="Wang C.M."/>
            <person name="Zheng Y."/>
            <person name="Sakai Y."/>
            <person name="Toyoda A."/>
            <person name="Minakuchi Y."/>
            <person name="Abe K."/>
            <person name="Yokota A."/>
            <person name="Yabe S."/>
        </authorList>
    </citation>
    <scope>NUCLEOTIDE SEQUENCE [LARGE SCALE GENOMIC DNA]</scope>
    <source>
        <strain evidence="2">Uno11</strain>
    </source>
</reference>
<dbReference type="EMBL" id="BIFS01000001">
    <property type="protein sequence ID" value="GCE17106.1"/>
    <property type="molecule type" value="Genomic_DNA"/>
</dbReference>
<name>A0A402ADE3_9CHLR</name>
<proteinExistence type="predicted"/>
<keyword evidence="2" id="KW-1185">Reference proteome</keyword>
<comment type="caution">
    <text evidence="1">The sequence shown here is derived from an EMBL/GenBank/DDBJ whole genome shotgun (WGS) entry which is preliminary data.</text>
</comment>
<evidence type="ECO:0000313" key="1">
    <source>
        <dbReference type="EMBL" id="GCE17106.1"/>
    </source>
</evidence>
<organism evidence="1 2">
    <name type="scientific">Dictyobacter kobayashii</name>
    <dbReference type="NCBI Taxonomy" id="2014872"/>
    <lineage>
        <taxon>Bacteria</taxon>
        <taxon>Bacillati</taxon>
        <taxon>Chloroflexota</taxon>
        <taxon>Ktedonobacteria</taxon>
        <taxon>Ktedonobacterales</taxon>
        <taxon>Dictyobacteraceae</taxon>
        <taxon>Dictyobacter</taxon>
    </lineage>
</organism>